<dbReference type="InterPro" id="IPR044060">
    <property type="entry name" value="Bacterial_rp_domain"/>
</dbReference>
<organism evidence="3 4">
    <name type="scientific">Candidatus Terraquivivens tikiterensis</name>
    <dbReference type="NCBI Taxonomy" id="1980982"/>
    <lineage>
        <taxon>Archaea</taxon>
        <taxon>Nitrososphaerota</taxon>
        <taxon>Candidatus Wolframiiraptoraceae</taxon>
        <taxon>Candidatus Terraquivivens</taxon>
    </lineage>
</organism>
<evidence type="ECO:0000313" key="3">
    <source>
        <dbReference type="EMBL" id="PUA32635.1"/>
    </source>
</evidence>
<proteinExistence type="predicted"/>
<keyword evidence="1" id="KW-1133">Transmembrane helix</keyword>
<comment type="caution">
    <text evidence="3">The sequence shown here is derived from an EMBL/GenBank/DDBJ whole genome shotgun (WGS) entry which is preliminary data.</text>
</comment>
<sequence>MRAWAAAIIALLMLAAVLSAASEERYRVTLSASPEGCAEALEGAGTYAKGEEVTIRAVPKVGCKFVKWTFVKGGIPDIQSNVFTLYAYSDIDAVALFEYLYERPTEEGGEVIERLYVSFASNVSKSIPLTLPKTVFVRRGETVLFSVQEEVFYGDLKLVFLYWEGPDGLRINSPSASVTVERSMTLVAHYAVLRKFIEEYFPENVFTEVRVAEVSLGQDRVAKPVGLLVKGANVTLPLGAKVPRPMLNLIEPVYETYRVLRIFLYSPEGVPVYVNGAEKLLEVGENRVLVKEGDRLSVLAPAENLRVRLENIYASSHGLTIQGSKHGEEALLEARADQVDAVVITYSEKRHAELLGIPIVGFGLYKVAELGYSFIPKEAPPAAAVGIVLSLFAAVAAGSVLAYRKASRVSVARLVPRGAIAGVIEALTSRRPSARPMHPEPSPKPGGRLRLRAPSYVADKLAQLMPSTSRDNGLAAAEAPQTPVLYEPTLKPEDVESFMKAIEEGRGGEFPSSIMQLIRLDEETFEKARACKGLRFRRDSTIHAYSREASILAGLLMEADRPVSYLYGGDEASRSRVAEAAASIARMVHKTVEDLEGAVKAASKSLRRLEDYGRALRRVAAGAGVLITKSVDVDSKIIAAASLAGIKIIVLSDVEVDGGVPLRELSEEELAGILASMLAEKGLLRRVGLKDVEEAAHIASMLRGVTTLEAFVGLVEKVPSDEALKDLWRSELMATFPTHVERAVMAEILRSCPTYEEAKAKFVTAMRQLSPAADGEAEWARFFAKLRRLGVRLEGSVATDRNSWKASAVVGGDSCPRCGIPVTKYGANFCPRCGASLRVSG</sequence>
<evidence type="ECO:0000259" key="2">
    <source>
        <dbReference type="Pfam" id="PF18998"/>
    </source>
</evidence>
<dbReference type="Proteomes" id="UP000244066">
    <property type="component" value="Unassembled WGS sequence"/>
</dbReference>
<name>A0A2R7Y523_9ARCH</name>
<accession>A0A2R7Y523</accession>
<feature type="domain" description="Bacterial repeat" evidence="2">
    <location>
        <begin position="27"/>
        <end position="98"/>
    </location>
</feature>
<evidence type="ECO:0000313" key="4">
    <source>
        <dbReference type="Proteomes" id="UP000244066"/>
    </source>
</evidence>
<dbReference type="AlphaFoldDB" id="A0A2R7Y523"/>
<evidence type="ECO:0000256" key="1">
    <source>
        <dbReference type="SAM" id="Phobius"/>
    </source>
</evidence>
<gene>
    <name evidence="3" type="ORF">B9J98_04065</name>
</gene>
<keyword evidence="1" id="KW-0472">Membrane</keyword>
<keyword evidence="1" id="KW-0812">Transmembrane</keyword>
<dbReference type="EMBL" id="NDWU01000008">
    <property type="protein sequence ID" value="PUA32635.1"/>
    <property type="molecule type" value="Genomic_DNA"/>
</dbReference>
<reference evidence="3 4" key="1">
    <citation type="submission" date="2017-04" db="EMBL/GenBank/DDBJ databases">
        <title>Draft Aigarchaeota genome from a New Zealand hot spring.</title>
        <authorList>
            <person name="Reysenbach A.-L."/>
            <person name="Donaho J.A."/>
            <person name="Gerhart J."/>
            <person name="Kelley J.F."/>
            <person name="Kouba K."/>
            <person name="Podar M."/>
            <person name="Stott M."/>
        </authorList>
    </citation>
    <scope>NUCLEOTIDE SEQUENCE [LARGE SCALE GENOMIC DNA]</scope>
    <source>
        <strain evidence="3">NZ13_MG1</strain>
    </source>
</reference>
<feature type="transmembrane region" description="Helical" evidence="1">
    <location>
        <begin position="382"/>
        <end position="403"/>
    </location>
</feature>
<protein>
    <recommendedName>
        <fullName evidence="2">Bacterial repeat domain-containing protein</fullName>
    </recommendedName>
</protein>
<dbReference type="Pfam" id="PF18998">
    <property type="entry name" value="Flg_new_2"/>
    <property type="match status" value="1"/>
</dbReference>